<evidence type="ECO:0000256" key="2">
    <source>
        <dbReference type="ARBA" id="ARBA00004370"/>
    </source>
</evidence>
<keyword evidence="7 13" id="KW-0418">Kinase</keyword>
<dbReference type="PANTHER" id="PTHR43047">
    <property type="entry name" value="TWO-COMPONENT HISTIDINE PROTEIN KINASE"/>
    <property type="match status" value="1"/>
</dbReference>
<evidence type="ECO:0000256" key="10">
    <source>
        <dbReference type="ARBA" id="ARBA00023136"/>
    </source>
</evidence>
<proteinExistence type="predicted"/>
<keyword evidence="11" id="KW-0812">Transmembrane</keyword>
<dbReference type="PROSITE" id="PS50109">
    <property type="entry name" value="HIS_KIN"/>
    <property type="match status" value="1"/>
</dbReference>
<feature type="transmembrane region" description="Helical" evidence="11">
    <location>
        <begin position="52"/>
        <end position="68"/>
    </location>
</feature>
<dbReference type="InterPro" id="IPR004358">
    <property type="entry name" value="Sig_transdc_His_kin-like_C"/>
</dbReference>
<name>A0A2J6WXZ1_9CHLR</name>
<dbReference type="InterPro" id="IPR003594">
    <property type="entry name" value="HATPase_dom"/>
</dbReference>
<keyword evidence="8" id="KW-0067">ATP-binding</keyword>
<protein>
    <recommendedName>
        <fullName evidence="3">histidine kinase</fullName>
        <ecNumber evidence="3">2.7.13.3</ecNumber>
    </recommendedName>
</protein>
<evidence type="ECO:0000256" key="1">
    <source>
        <dbReference type="ARBA" id="ARBA00000085"/>
    </source>
</evidence>
<keyword evidence="9" id="KW-0902">Two-component regulatory system</keyword>
<keyword evidence="11" id="KW-1133">Transmembrane helix</keyword>
<dbReference type="EMBL" id="PNIQ01000886">
    <property type="protein sequence ID" value="PMP76068.1"/>
    <property type="molecule type" value="Genomic_DNA"/>
</dbReference>
<dbReference type="Gene3D" id="3.30.565.10">
    <property type="entry name" value="Histidine kinase-like ATPase, C-terminal domain"/>
    <property type="match status" value="1"/>
</dbReference>
<evidence type="ECO:0000256" key="7">
    <source>
        <dbReference type="ARBA" id="ARBA00022777"/>
    </source>
</evidence>
<feature type="transmembrane region" description="Helical" evidence="11">
    <location>
        <begin position="80"/>
        <end position="100"/>
    </location>
</feature>
<dbReference type="InterPro" id="IPR003661">
    <property type="entry name" value="HisK_dim/P_dom"/>
</dbReference>
<evidence type="ECO:0000256" key="11">
    <source>
        <dbReference type="SAM" id="Phobius"/>
    </source>
</evidence>
<dbReference type="PANTHER" id="PTHR43047:SF78">
    <property type="entry name" value="SENSORY_REGULATORY PROTEIN RPFC"/>
    <property type="match status" value="1"/>
</dbReference>
<feature type="transmembrane region" description="Helical" evidence="11">
    <location>
        <begin position="106"/>
        <end position="125"/>
    </location>
</feature>
<dbReference type="GO" id="GO:0000155">
    <property type="term" value="F:phosphorelay sensor kinase activity"/>
    <property type="evidence" value="ECO:0007669"/>
    <property type="project" value="InterPro"/>
</dbReference>
<evidence type="ECO:0000259" key="12">
    <source>
        <dbReference type="PROSITE" id="PS50109"/>
    </source>
</evidence>
<comment type="caution">
    <text evidence="13">The sequence shown here is derived from an EMBL/GenBank/DDBJ whole genome shotgun (WGS) entry which is preliminary data.</text>
</comment>
<dbReference type="SUPFAM" id="SSF47384">
    <property type="entry name" value="Homodimeric domain of signal transducing histidine kinase"/>
    <property type="match status" value="1"/>
</dbReference>
<dbReference type="Gene3D" id="1.10.287.130">
    <property type="match status" value="1"/>
</dbReference>
<dbReference type="InterPro" id="IPR036890">
    <property type="entry name" value="HATPase_C_sf"/>
</dbReference>
<comment type="catalytic activity">
    <reaction evidence="1">
        <text>ATP + protein L-histidine = ADP + protein N-phospho-L-histidine.</text>
        <dbReference type="EC" id="2.7.13.3"/>
    </reaction>
</comment>
<evidence type="ECO:0000313" key="14">
    <source>
        <dbReference type="Proteomes" id="UP000243376"/>
    </source>
</evidence>
<evidence type="ECO:0000256" key="8">
    <source>
        <dbReference type="ARBA" id="ARBA00022840"/>
    </source>
</evidence>
<evidence type="ECO:0000256" key="3">
    <source>
        <dbReference type="ARBA" id="ARBA00012438"/>
    </source>
</evidence>
<dbReference type="SUPFAM" id="SSF55874">
    <property type="entry name" value="ATPase domain of HSP90 chaperone/DNA topoisomerase II/histidine kinase"/>
    <property type="match status" value="1"/>
</dbReference>
<feature type="transmembrane region" description="Helical" evidence="11">
    <location>
        <begin position="161"/>
        <end position="182"/>
    </location>
</feature>
<keyword evidence="6" id="KW-0547">Nucleotide-binding</keyword>
<dbReference type="Pfam" id="PF00512">
    <property type="entry name" value="HisKA"/>
    <property type="match status" value="1"/>
</dbReference>
<keyword evidence="10 11" id="KW-0472">Membrane</keyword>
<evidence type="ECO:0000256" key="4">
    <source>
        <dbReference type="ARBA" id="ARBA00022553"/>
    </source>
</evidence>
<dbReference type="FunFam" id="3.30.565.10:FF:000049">
    <property type="entry name" value="Two-component sensor histidine kinase"/>
    <property type="match status" value="1"/>
</dbReference>
<keyword evidence="4" id="KW-0597">Phosphoprotein</keyword>
<evidence type="ECO:0000256" key="6">
    <source>
        <dbReference type="ARBA" id="ARBA00022741"/>
    </source>
</evidence>
<reference evidence="13 14" key="1">
    <citation type="submission" date="2018-01" db="EMBL/GenBank/DDBJ databases">
        <title>Metagenomic assembled genomes from two thermal pools in the Uzon Caldera, Kamchatka, Russia.</title>
        <authorList>
            <person name="Wilkins L."/>
            <person name="Ettinger C."/>
        </authorList>
    </citation>
    <scope>NUCLEOTIDE SEQUENCE [LARGE SCALE GENOMIC DNA]</scope>
    <source>
        <strain evidence="13">ZAV-02</strain>
    </source>
</reference>
<comment type="subcellular location">
    <subcellularLocation>
        <location evidence="2">Membrane</location>
    </subcellularLocation>
</comment>
<dbReference type="FunFam" id="1.10.287.130:FF:000038">
    <property type="entry name" value="Sensory transduction histidine kinase"/>
    <property type="match status" value="1"/>
</dbReference>
<dbReference type="GO" id="GO:0005524">
    <property type="term" value="F:ATP binding"/>
    <property type="evidence" value="ECO:0007669"/>
    <property type="project" value="UniProtKB-KW"/>
</dbReference>
<sequence length="487" mass="53758">MVARNIVPARTAVATPDESLVADLLPPMLVLLATLAGAALGILLLNRWDGNGWAYAIILLLILATATSDRLRRHGQLQRASITIVTATTLLPILSCAAFGFTDNNFVYLSVLGVFAAGIMVSSRAPYQATQAAILLYIILLLAADIIGQPRPTWFSAIGEILFLVILLLSAATLSWAAAYVVRGTISWAIDTAQKSERREQLLRETQATLERALLERDLLNEQLYRTTLELEEARAAAEAAYRSKSNFMATMSHELRTPLNIIIGFSTAMIEHPEMYGDVKIDEQILQDIAEIRRSGQHLLGLINDILDLAKIEAGKLELNRTNLALPPLLDETIRTAQALVGDRPIQLRREYHNSLPTVFADEVRIRQVLLNLVSNACKFTHMGEIAVGARAETDQVVLWVRDTGIGIAPADQERIFQQFEQVENADTRHHAGTGLGLSICRWLVELHGGRMWLESEVGKGSIFFFSLPCIRSSPHGSRITSDESR</sequence>
<dbReference type="CDD" id="cd16922">
    <property type="entry name" value="HATPase_EvgS-ArcB-TorS-like"/>
    <property type="match status" value="1"/>
</dbReference>
<dbReference type="GO" id="GO:0016020">
    <property type="term" value="C:membrane"/>
    <property type="evidence" value="ECO:0007669"/>
    <property type="project" value="UniProtKB-SubCell"/>
</dbReference>
<dbReference type="Pfam" id="PF02518">
    <property type="entry name" value="HATPase_c"/>
    <property type="match status" value="1"/>
</dbReference>
<dbReference type="InterPro" id="IPR005467">
    <property type="entry name" value="His_kinase_dom"/>
</dbReference>
<feature type="transmembrane region" description="Helical" evidence="11">
    <location>
        <begin position="28"/>
        <end position="46"/>
    </location>
</feature>
<evidence type="ECO:0000256" key="5">
    <source>
        <dbReference type="ARBA" id="ARBA00022679"/>
    </source>
</evidence>
<dbReference type="PRINTS" id="PR00344">
    <property type="entry name" value="BCTRLSENSOR"/>
</dbReference>
<dbReference type="AlphaFoldDB" id="A0A2J6WXZ1"/>
<dbReference type="EC" id="2.7.13.3" evidence="3"/>
<evidence type="ECO:0000256" key="9">
    <source>
        <dbReference type="ARBA" id="ARBA00023012"/>
    </source>
</evidence>
<accession>A0A2J6WXZ1</accession>
<dbReference type="SMART" id="SM00387">
    <property type="entry name" value="HATPase_c"/>
    <property type="match status" value="1"/>
</dbReference>
<organism evidence="13 14">
    <name type="scientific">Chloroflexus aggregans</name>
    <dbReference type="NCBI Taxonomy" id="152260"/>
    <lineage>
        <taxon>Bacteria</taxon>
        <taxon>Bacillati</taxon>
        <taxon>Chloroflexota</taxon>
        <taxon>Chloroflexia</taxon>
        <taxon>Chloroflexales</taxon>
        <taxon>Chloroflexineae</taxon>
        <taxon>Chloroflexaceae</taxon>
        <taxon>Chloroflexus</taxon>
    </lineage>
</organism>
<keyword evidence="5" id="KW-0808">Transferase</keyword>
<feature type="domain" description="Histidine kinase" evidence="12">
    <location>
        <begin position="251"/>
        <end position="473"/>
    </location>
</feature>
<dbReference type="InterPro" id="IPR036097">
    <property type="entry name" value="HisK_dim/P_sf"/>
</dbReference>
<dbReference type="CDD" id="cd00082">
    <property type="entry name" value="HisKA"/>
    <property type="match status" value="1"/>
</dbReference>
<dbReference type="SMART" id="SM00388">
    <property type="entry name" value="HisKA"/>
    <property type="match status" value="1"/>
</dbReference>
<dbReference type="Proteomes" id="UP000243376">
    <property type="component" value="Unassembled WGS sequence"/>
</dbReference>
<gene>
    <name evidence="13" type="ORF">C0184_13225</name>
</gene>
<evidence type="ECO:0000313" key="13">
    <source>
        <dbReference type="EMBL" id="PMP76068.1"/>
    </source>
</evidence>
<feature type="transmembrane region" description="Helical" evidence="11">
    <location>
        <begin position="132"/>
        <end position="149"/>
    </location>
</feature>